<dbReference type="RefSeq" id="WP_138746609.1">
    <property type="nucleotide sequence ID" value="NZ_VCLB01000001.1"/>
</dbReference>
<evidence type="ECO:0000256" key="7">
    <source>
        <dbReference type="ARBA" id="ARBA00023136"/>
    </source>
</evidence>
<dbReference type="SUPFAM" id="SSF51120">
    <property type="entry name" value="beta-Roll"/>
    <property type="match status" value="2"/>
</dbReference>
<dbReference type="Pfam" id="PF00353">
    <property type="entry name" value="HemolysinCabind"/>
    <property type="match status" value="4"/>
</dbReference>
<sequence length="847" mass="92465">MRNQFWIDVLGEDQTKTTQGRDKTQYLELIGDAEGNASAAQDEEVRQHHARDLFVPDPTALPSNVDGYDEKARQDQAVPVDGSERAMQPDTFTFEDRSRIAFQTGTGDLALPASVEAMTPTVYNSAQAAGGADDTSAVTIEAYSYEWYPVPDAVIHWNRSTQTFVDLYNIIFFNSSIIEHRLEIYYSSNNLGSYDSRSWKYSCEYDKEHTYALRLDLSSDYDWLRVRDTTDGGVCAYMGGGDDWVRCEEAKGLPFAYFDLGDGNDAAVITGVDSKPSNGGNYYFSNVVVRGGNGNDRISYEDGGNVRIFADGGDDFLTFSFGNGQRSGIVEAWGGEGADTFVSMQRTGKDVIVESSAPASNWMMITGAYALQDLLGSCAGMGIITMGIRQLIRVGEFIINGVRHGDDYYSHLDTDSFLKINDFDPREDSFIQFFQNQNANRRNVSFFVNESPEQYISINSGDSVVAEIHIDNAVINDIIGIANEHSEHLSIGDVDFKAIEMALLKSVLASAVYCDKQSYAFRMWSDDQTPESGVTFNGNSEVMDLLRRSDVYDSWNDLYGSMTNGDFLAFFGNSGVIQGGAGYNGKSIAVGTELSDIIYAGRRAALDPTATNPVDPAASDVFGLGGHDRIFGSHGDDKVYAGSGDDVIDGGKGNDVIYGDEGNDIIYGGDGNDIIYGGGTGVTGVDIWGEEFAVDRDTIEGGAGDDIIHGDRPFTGHLYTDDLRLFEDKIDGGAGNDKIWGDSGNDTINGGSGDDDLYGCSGADTFVFDRGFGHDKIFDFMKGEDKIDLSQIAELDSWDELQSHLDYDPDVKDLGYCAVIKDGFGNEIDIALYGGQQHLAESDFIFA</sequence>
<dbReference type="InterPro" id="IPR050557">
    <property type="entry name" value="RTX_toxin/Mannuronan_C5-epim"/>
</dbReference>
<dbReference type="PRINTS" id="PR01488">
    <property type="entry name" value="RTXTOXINA"/>
</dbReference>
<comment type="subcellular location">
    <subcellularLocation>
        <location evidence="1">Membrane</location>
    </subcellularLocation>
    <subcellularLocation>
        <location evidence="2">Secreted</location>
    </subcellularLocation>
</comment>
<comment type="caution">
    <text evidence="8">The sequence shown here is derived from an EMBL/GenBank/DDBJ whole genome shotgun (WGS) entry which is preliminary data.</text>
</comment>
<evidence type="ECO:0000256" key="4">
    <source>
        <dbReference type="ARBA" id="ARBA00022656"/>
    </source>
</evidence>
<evidence type="ECO:0000256" key="6">
    <source>
        <dbReference type="ARBA" id="ARBA00023026"/>
    </source>
</evidence>
<dbReference type="EMBL" id="VCLB01000001">
    <property type="protein sequence ID" value="TNB49566.1"/>
    <property type="molecule type" value="Genomic_DNA"/>
</dbReference>
<keyword evidence="4" id="KW-0800">Toxin</keyword>
<evidence type="ECO:0000313" key="8">
    <source>
        <dbReference type="EMBL" id="TNB49566.1"/>
    </source>
</evidence>
<keyword evidence="7" id="KW-0472">Membrane</keyword>
<gene>
    <name evidence="8" type="ORF">FF124_00985</name>
</gene>
<dbReference type="GO" id="GO:0090729">
    <property type="term" value="F:toxin activity"/>
    <property type="evidence" value="ECO:0007669"/>
    <property type="project" value="UniProtKB-KW"/>
</dbReference>
<evidence type="ECO:0000256" key="5">
    <source>
        <dbReference type="ARBA" id="ARBA00022737"/>
    </source>
</evidence>
<dbReference type="Proteomes" id="UP000307874">
    <property type="component" value="Unassembled WGS sequence"/>
</dbReference>
<protein>
    <submittedName>
        <fullName evidence="8">Calcium-binding protein</fullName>
    </submittedName>
</protein>
<keyword evidence="3" id="KW-0964">Secreted</keyword>
<dbReference type="PANTHER" id="PTHR38340">
    <property type="entry name" value="S-LAYER PROTEIN"/>
    <property type="match status" value="1"/>
</dbReference>
<organism evidence="8 9">
    <name type="scientific">Martelella lutilitoris</name>
    <dbReference type="NCBI Taxonomy" id="2583532"/>
    <lineage>
        <taxon>Bacteria</taxon>
        <taxon>Pseudomonadati</taxon>
        <taxon>Pseudomonadota</taxon>
        <taxon>Alphaproteobacteria</taxon>
        <taxon>Hyphomicrobiales</taxon>
        <taxon>Aurantimonadaceae</taxon>
        <taxon>Martelella</taxon>
    </lineage>
</organism>
<keyword evidence="6" id="KW-0843">Virulence</keyword>
<dbReference type="PRINTS" id="PR00313">
    <property type="entry name" value="CABNDNGRPT"/>
</dbReference>
<reference evidence="8 9" key="1">
    <citation type="submission" date="2019-05" db="EMBL/GenBank/DDBJ databases">
        <authorList>
            <person name="Lee S.D."/>
        </authorList>
    </citation>
    <scope>NUCLEOTIDE SEQUENCE [LARGE SCALE GENOMIC DNA]</scope>
    <source>
        <strain evidence="8 9">GH2-6</strain>
    </source>
</reference>
<dbReference type="PROSITE" id="PS00330">
    <property type="entry name" value="HEMOLYSIN_CALCIUM"/>
    <property type="match status" value="2"/>
</dbReference>
<evidence type="ECO:0000313" key="9">
    <source>
        <dbReference type="Proteomes" id="UP000307874"/>
    </source>
</evidence>
<dbReference type="OrthoDB" id="733404at2"/>
<dbReference type="InterPro" id="IPR018511">
    <property type="entry name" value="Hemolysin-typ_Ca-bd_CS"/>
</dbReference>
<evidence type="ECO:0000256" key="3">
    <source>
        <dbReference type="ARBA" id="ARBA00022525"/>
    </source>
</evidence>
<dbReference type="InterPro" id="IPR003995">
    <property type="entry name" value="RTX_toxin_determinant-A"/>
</dbReference>
<dbReference type="GO" id="GO:0005509">
    <property type="term" value="F:calcium ion binding"/>
    <property type="evidence" value="ECO:0007669"/>
    <property type="project" value="InterPro"/>
</dbReference>
<dbReference type="GO" id="GO:0016020">
    <property type="term" value="C:membrane"/>
    <property type="evidence" value="ECO:0007669"/>
    <property type="project" value="UniProtKB-SubCell"/>
</dbReference>
<reference evidence="8 9" key="2">
    <citation type="submission" date="2019-06" db="EMBL/GenBank/DDBJ databases">
        <title>Martelella lutilitoris sp. nov., isolated from a tidal mudflat.</title>
        <authorList>
            <person name="Kim Y.-J."/>
        </authorList>
    </citation>
    <scope>NUCLEOTIDE SEQUENCE [LARGE SCALE GENOMIC DNA]</scope>
    <source>
        <strain evidence="8 9">GH2-6</strain>
    </source>
</reference>
<name>A0A5C4JW22_9HYPH</name>
<dbReference type="InterPro" id="IPR011049">
    <property type="entry name" value="Serralysin-like_metalloprot_C"/>
</dbReference>
<dbReference type="GO" id="GO:0005576">
    <property type="term" value="C:extracellular region"/>
    <property type="evidence" value="ECO:0007669"/>
    <property type="project" value="UniProtKB-SubCell"/>
</dbReference>
<keyword evidence="9" id="KW-1185">Reference proteome</keyword>
<dbReference type="InterPro" id="IPR001343">
    <property type="entry name" value="Hemolysn_Ca-bd"/>
</dbReference>
<proteinExistence type="predicted"/>
<dbReference type="Gene3D" id="2.160.20.160">
    <property type="match status" value="1"/>
</dbReference>
<dbReference type="Gene3D" id="2.150.10.10">
    <property type="entry name" value="Serralysin-like metalloprotease, C-terminal"/>
    <property type="match status" value="2"/>
</dbReference>
<evidence type="ECO:0000256" key="2">
    <source>
        <dbReference type="ARBA" id="ARBA00004613"/>
    </source>
</evidence>
<accession>A0A5C4JW22</accession>
<keyword evidence="5" id="KW-0677">Repeat</keyword>
<dbReference type="PANTHER" id="PTHR38340:SF1">
    <property type="entry name" value="S-LAYER PROTEIN"/>
    <property type="match status" value="1"/>
</dbReference>
<evidence type="ECO:0000256" key="1">
    <source>
        <dbReference type="ARBA" id="ARBA00004370"/>
    </source>
</evidence>
<dbReference type="AlphaFoldDB" id="A0A5C4JW22"/>